<protein>
    <recommendedName>
        <fullName evidence="3">histidine kinase</fullName>
        <ecNumber evidence="3">2.7.13.3</ecNumber>
    </recommendedName>
</protein>
<evidence type="ECO:0000256" key="13">
    <source>
        <dbReference type="SAM" id="Phobius"/>
    </source>
</evidence>
<dbReference type="InterPro" id="IPR005467">
    <property type="entry name" value="His_kinase_dom"/>
</dbReference>
<dbReference type="SMART" id="SM00387">
    <property type="entry name" value="HATPase_c"/>
    <property type="match status" value="1"/>
</dbReference>
<feature type="compositionally biased region" description="Polar residues" evidence="12">
    <location>
        <begin position="727"/>
        <end position="739"/>
    </location>
</feature>
<feature type="compositionally biased region" description="Basic and acidic residues" evidence="12">
    <location>
        <begin position="1058"/>
        <end position="1067"/>
    </location>
</feature>
<dbReference type="SUPFAM" id="SSF55874">
    <property type="entry name" value="ATPase domain of HSP90 chaperone/DNA topoisomerase II/histidine kinase"/>
    <property type="match status" value="1"/>
</dbReference>
<evidence type="ECO:0000256" key="4">
    <source>
        <dbReference type="ARBA" id="ARBA00022553"/>
    </source>
</evidence>
<feature type="compositionally biased region" description="Basic and acidic residues" evidence="12">
    <location>
        <begin position="782"/>
        <end position="792"/>
    </location>
</feature>
<evidence type="ECO:0000256" key="12">
    <source>
        <dbReference type="SAM" id="MobiDB-lite"/>
    </source>
</evidence>
<dbReference type="Proteomes" id="UP000295217">
    <property type="component" value="Unassembled WGS sequence"/>
</dbReference>
<dbReference type="Gene3D" id="3.30.565.10">
    <property type="entry name" value="Histidine kinase-like ATPase, C-terminal domain"/>
    <property type="match status" value="1"/>
</dbReference>
<feature type="region of interest" description="Disordered" evidence="12">
    <location>
        <begin position="699"/>
        <end position="1067"/>
    </location>
</feature>
<feature type="domain" description="HAMP" evidence="15">
    <location>
        <begin position="387"/>
        <end position="457"/>
    </location>
</feature>
<dbReference type="PANTHER" id="PTHR44936">
    <property type="entry name" value="SENSOR PROTEIN CREC"/>
    <property type="match status" value="1"/>
</dbReference>
<reference evidence="16 17" key="1">
    <citation type="submission" date="2019-02" db="EMBL/GenBank/DDBJ databases">
        <title>Draft genome sequences of novel Actinobacteria.</title>
        <authorList>
            <person name="Sahin N."/>
            <person name="Ay H."/>
            <person name="Saygin H."/>
        </authorList>
    </citation>
    <scope>NUCLEOTIDE SEQUENCE [LARGE SCALE GENOMIC DNA]</scope>
    <source>
        <strain evidence="16 17">8K307</strain>
    </source>
</reference>
<accession>A0A4R5AK96</accession>
<feature type="compositionally biased region" description="Low complexity" evidence="12">
    <location>
        <begin position="887"/>
        <end position="900"/>
    </location>
</feature>
<feature type="compositionally biased region" description="Basic and acidic residues" evidence="12">
    <location>
        <begin position="803"/>
        <end position="848"/>
    </location>
</feature>
<dbReference type="PROSITE" id="PS50109">
    <property type="entry name" value="HIS_KIN"/>
    <property type="match status" value="1"/>
</dbReference>
<dbReference type="SMART" id="SM00304">
    <property type="entry name" value="HAMP"/>
    <property type="match status" value="1"/>
</dbReference>
<evidence type="ECO:0000259" key="14">
    <source>
        <dbReference type="PROSITE" id="PS50109"/>
    </source>
</evidence>
<feature type="compositionally biased region" description="Low complexity" evidence="12">
    <location>
        <begin position="913"/>
        <end position="931"/>
    </location>
</feature>
<dbReference type="InterPro" id="IPR050980">
    <property type="entry name" value="2C_sensor_his_kinase"/>
</dbReference>
<keyword evidence="11" id="KW-0902">Two-component regulatory system</keyword>
<dbReference type="InterPro" id="IPR003660">
    <property type="entry name" value="HAMP_dom"/>
</dbReference>
<evidence type="ECO:0000256" key="2">
    <source>
        <dbReference type="ARBA" id="ARBA00004370"/>
    </source>
</evidence>
<keyword evidence="4" id="KW-0597">Phosphoprotein</keyword>
<feature type="compositionally biased region" description="Polar residues" evidence="12">
    <location>
        <begin position="1029"/>
        <end position="1039"/>
    </location>
</feature>
<comment type="caution">
    <text evidence="16">The sequence shown here is derived from an EMBL/GenBank/DDBJ whole genome shotgun (WGS) entry which is preliminary data.</text>
</comment>
<evidence type="ECO:0000256" key="1">
    <source>
        <dbReference type="ARBA" id="ARBA00000085"/>
    </source>
</evidence>
<dbReference type="GO" id="GO:0000160">
    <property type="term" value="P:phosphorelay signal transduction system"/>
    <property type="evidence" value="ECO:0007669"/>
    <property type="project" value="UniProtKB-KW"/>
</dbReference>
<proteinExistence type="predicted"/>
<dbReference type="Pfam" id="PF02518">
    <property type="entry name" value="HATPase_c"/>
    <property type="match status" value="1"/>
</dbReference>
<keyword evidence="10 13" id="KW-1133">Transmembrane helix</keyword>
<dbReference type="Pfam" id="PF00672">
    <property type="entry name" value="HAMP"/>
    <property type="match status" value="1"/>
</dbReference>
<comment type="catalytic activity">
    <reaction evidence="1">
        <text>ATP + protein L-histidine = ADP + protein N-phospho-L-histidine.</text>
        <dbReference type="EC" id="2.7.13.3"/>
    </reaction>
</comment>
<feature type="compositionally biased region" description="Pro residues" evidence="12">
    <location>
        <begin position="873"/>
        <end position="886"/>
    </location>
</feature>
<feature type="compositionally biased region" description="Basic and acidic residues" evidence="12">
    <location>
        <begin position="935"/>
        <end position="948"/>
    </location>
</feature>
<dbReference type="PROSITE" id="PS50885">
    <property type="entry name" value="HAMP"/>
    <property type="match status" value="1"/>
</dbReference>
<evidence type="ECO:0000256" key="10">
    <source>
        <dbReference type="ARBA" id="ARBA00022989"/>
    </source>
</evidence>
<feature type="compositionally biased region" description="Basic and acidic residues" evidence="12">
    <location>
        <begin position="741"/>
        <end position="763"/>
    </location>
</feature>
<evidence type="ECO:0000259" key="15">
    <source>
        <dbReference type="PROSITE" id="PS50885"/>
    </source>
</evidence>
<dbReference type="GO" id="GO:0005524">
    <property type="term" value="F:ATP binding"/>
    <property type="evidence" value="ECO:0007669"/>
    <property type="project" value="UniProtKB-KW"/>
</dbReference>
<evidence type="ECO:0000256" key="3">
    <source>
        <dbReference type="ARBA" id="ARBA00012438"/>
    </source>
</evidence>
<evidence type="ECO:0000313" key="17">
    <source>
        <dbReference type="Proteomes" id="UP000295217"/>
    </source>
</evidence>
<evidence type="ECO:0000313" key="16">
    <source>
        <dbReference type="EMBL" id="TDD72235.1"/>
    </source>
</evidence>
<dbReference type="EMBL" id="SMLB01000003">
    <property type="protein sequence ID" value="TDD72235.1"/>
    <property type="molecule type" value="Genomic_DNA"/>
</dbReference>
<keyword evidence="7" id="KW-0547">Nucleotide-binding</keyword>
<keyword evidence="5" id="KW-0808">Transferase</keyword>
<dbReference type="GO" id="GO:0016020">
    <property type="term" value="C:membrane"/>
    <property type="evidence" value="ECO:0007669"/>
    <property type="project" value="UniProtKB-SubCell"/>
</dbReference>
<evidence type="ECO:0000256" key="5">
    <source>
        <dbReference type="ARBA" id="ARBA00022679"/>
    </source>
</evidence>
<dbReference type="OrthoDB" id="4349881at2"/>
<evidence type="ECO:0000256" key="11">
    <source>
        <dbReference type="ARBA" id="ARBA00023012"/>
    </source>
</evidence>
<keyword evidence="6 13" id="KW-0812">Transmembrane</keyword>
<feature type="transmembrane region" description="Helical" evidence="13">
    <location>
        <begin position="364"/>
        <end position="386"/>
    </location>
</feature>
<name>A0A4R5AK96_9ACTN</name>
<dbReference type="Pfam" id="PF08376">
    <property type="entry name" value="NIT"/>
    <property type="match status" value="1"/>
</dbReference>
<evidence type="ECO:0000256" key="6">
    <source>
        <dbReference type="ARBA" id="ARBA00022692"/>
    </source>
</evidence>
<keyword evidence="9" id="KW-0067">ATP-binding</keyword>
<organism evidence="16 17">
    <name type="scientific">Jiangella aurantiaca</name>
    <dbReference type="NCBI Taxonomy" id="2530373"/>
    <lineage>
        <taxon>Bacteria</taxon>
        <taxon>Bacillati</taxon>
        <taxon>Actinomycetota</taxon>
        <taxon>Actinomycetes</taxon>
        <taxon>Jiangellales</taxon>
        <taxon>Jiangellaceae</taxon>
        <taxon>Jiangella</taxon>
    </lineage>
</organism>
<feature type="region of interest" description="Disordered" evidence="12">
    <location>
        <begin position="1"/>
        <end position="45"/>
    </location>
</feature>
<evidence type="ECO:0000256" key="7">
    <source>
        <dbReference type="ARBA" id="ARBA00022741"/>
    </source>
</evidence>
<dbReference type="GO" id="GO:0004673">
    <property type="term" value="F:protein histidine kinase activity"/>
    <property type="evidence" value="ECO:0007669"/>
    <property type="project" value="UniProtKB-EC"/>
</dbReference>
<dbReference type="InterPro" id="IPR013587">
    <property type="entry name" value="Nitrate/nitrite_sensing"/>
</dbReference>
<gene>
    <name evidence="16" type="ORF">E1262_02620</name>
</gene>
<comment type="subcellular location">
    <subcellularLocation>
        <location evidence="2">Membrane</location>
    </subcellularLocation>
</comment>
<evidence type="ECO:0000256" key="8">
    <source>
        <dbReference type="ARBA" id="ARBA00022777"/>
    </source>
</evidence>
<dbReference type="EC" id="2.7.13.3" evidence="3"/>
<sequence length="1067" mass="114207">MTRTARGRRSNDGATKRARANLRPADQRPAVKSGRAREGGDSDRSRSFWQSFLHDRSVRSRVAALVLLPLLGTLVLGTLFFQNALDEASSASRTESLAEVGMVSLQALQALQDERDITGLAQGGGADAESVDNARQTTDAALAALSDEIEERRGDDLGASYEAAVEQFDTEVDRLSGTEHESNYRIQRDADDPPFNEGGTDGYHRFAETLQRLATASAAGTDDPTLARRISALADIAQAVESASLERGIVAYFMQPETVPTTAQRDQAVLLQGEQDLLLDGRFLRALGFTEQARIYSNEIYVANRALTEARTDIADGAAPRVSKQDWWTASTERLDALRDIQQESGNTVLSLAADRTDSARVTALFSALGVLAVLALTVYLAIVVARSIIGPLRRLRASALETAQTQLPALVDRVHKDGPVVARNLPDAVQAEGRDEIGQVATAFNNVHATAVRVAAEQALLRQNLDTIVVNLSRRTQSLVDRQLGEIEGLEQRERDPDQLSTLFRIDHMATRVRRHAESLLVLAGVDEMRKHTSAAGVLDVVRTAVGEVEQYPRVKFGVMPTDLITAGAVDDIAHLLAELIDNATEFSAPATPVRVTSQPLLGGGLRLQVTDSGLGISPGQLEELNERLRNVGDIDVAASRTLGLYVVARLAAKHGIQVRLEAVPEGGTAAQVDLPAHLILSPLDTSEGVIPAVQAEPATPQQSGGLGDSWSLAPSSAPLRRDDSSPSIPLTPTTASGLTRREERSDETRFPAEPGRSDQPRPAEPAPAMDAGRPTWPSPEESRLRPDTGESRIAPITAETRPADTAERDLTESGERQLTETGERRLTDTGERRFTTDHGTRPDESWRQPLTNGTTGGALPTREPRQEPLPEVRPPAPPVPPATPARPAAARASLRAPEPVLPESDSPIYDSVASAWFSRSGSSSSDWSSPADEGWRRAAEALRSAEEAASARAGQRDTEPIATSPQVGSGWANRETPSVPEPVAQAEPALSASGLPLRRRGASLVPGSIGELGETESTGRPAAASKDASTVASTLASLQRGVGRGREETGGWVPKRPSDPERSDS</sequence>
<dbReference type="PANTHER" id="PTHR44936:SF9">
    <property type="entry name" value="SENSOR PROTEIN CREC"/>
    <property type="match status" value="1"/>
</dbReference>
<dbReference type="Gene3D" id="6.10.340.10">
    <property type="match status" value="1"/>
</dbReference>
<evidence type="ECO:0000256" key="9">
    <source>
        <dbReference type="ARBA" id="ARBA00022840"/>
    </source>
</evidence>
<keyword evidence="13" id="KW-0472">Membrane</keyword>
<keyword evidence="17" id="KW-1185">Reference proteome</keyword>
<feature type="domain" description="Histidine kinase" evidence="14">
    <location>
        <begin position="574"/>
        <end position="680"/>
    </location>
</feature>
<dbReference type="InterPro" id="IPR036890">
    <property type="entry name" value="HATPase_C_sf"/>
</dbReference>
<dbReference type="AlphaFoldDB" id="A0A4R5AK96"/>
<feature type="compositionally biased region" description="Basic and acidic residues" evidence="12">
    <location>
        <begin position="35"/>
        <end position="45"/>
    </location>
</feature>
<keyword evidence="8" id="KW-0418">Kinase</keyword>
<dbReference type="RefSeq" id="WP_132101499.1">
    <property type="nucleotide sequence ID" value="NZ_SMLB01000003.1"/>
</dbReference>
<dbReference type="InterPro" id="IPR003594">
    <property type="entry name" value="HATPase_dom"/>
</dbReference>